<keyword evidence="3" id="KW-1185">Reference proteome</keyword>
<organism evidence="2 3">
    <name type="scientific">Streptomyces albiflavescens</name>
    <dbReference type="NCBI Taxonomy" id="1623582"/>
    <lineage>
        <taxon>Bacteria</taxon>
        <taxon>Bacillati</taxon>
        <taxon>Actinomycetota</taxon>
        <taxon>Actinomycetes</taxon>
        <taxon>Kitasatosporales</taxon>
        <taxon>Streptomycetaceae</taxon>
        <taxon>Streptomyces</taxon>
    </lineage>
</organism>
<name>A0A917YA45_9ACTN</name>
<dbReference type="AlphaFoldDB" id="A0A917YA45"/>
<dbReference type="Proteomes" id="UP000600365">
    <property type="component" value="Unassembled WGS sequence"/>
</dbReference>
<feature type="compositionally biased region" description="Polar residues" evidence="1">
    <location>
        <begin position="77"/>
        <end position="90"/>
    </location>
</feature>
<comment type="caution">
    <text evidence="2">The sequence shown here is derived from an EMBL/GenBank/DDBJ whole genome shotgun (WGS) entry which is preliminary data.</text>
</comment>
<reference evidence="2 3" key="1">
    <citation type="journal article" date="2014" name="Int. J. Syst. Evol. Microbiol.">
        <title>Complete genome sequence of Corynebacterium casei LMG S-19264T (=DSM 44701T), isolated from a smear-ripened cheese.</title>
        <authorList>
            <consortium name="US DOE Joint Genome Institute (JGI-PGF)"/>
            <person name="Walter F."/>
            <person name="Albersmeier A."/>
            <person name="Kalinowski J."/>
            <person name="Ruckert C."/>
        </authorList>
    </citation>
    <scope>NUCLEOTIDE SEQUENCE [LARGE SCALE GENOMIC DNA]</scope>
    <source>
        <strain evidence="2 3">CGMCC 4.7111</strain>
    </source>
</reference>
<gene>
    <name evidence="2" type="ORF">GCM10011579_063250</name>
</gene>
<sequence>MTQSLVRPISEQLFGFGTPQHDAPVTVQHHGRNLQQVEQPARRGGDPVVVPGCILVHFSRSLRPGTGTAKIRPAGSPMTSQRAPEGNTCTMDPFTNRRWRAWWRVVAVPRARPYG</sequence>
<proteinExistence type="predicted"/>
<evidence type="ECO:0000313" key="2">
    <source>
        <dbReference type="EMBL" id="GGN79176.1"/>
    </source>
</evidence>
<accession>A0A917YA45</accession>
<evidence type="ECO:0000256" key="1">
    <source>
        <dbReference type="SAM" id="MobiDB-lite"/>
    </source>
</evidence>
<evidence type="ECO:0000313" key="3">
    <source>
        <dbReference type="Proteomes" id="UP000600365"/>
    </source>
</evidence>
<protein>
    <submittedName>
        <fullName evidence="2">Uncharacterized protein</fullName>
    </submittedName>
</protein>
<dbReference type="EMBL" id="BMMM01000013">
    <property type="protein sequence ID" value="GGN79176.1"/>
    <property type="molecule type" value="Genomic_DNA"/>
</dbReference>
<feature type="region of interest" description="Disordered" evidence="1">
    <location>
        <begin position="65"/>
        <end position="92"/>
    </location>
</feature>